<name>A0A1T2X2D9_9BACL</name>
<dbReference type="RefSeq" id="WP_158081807.1">
    <property type="nucleotide sequence ID" value="NZ_MSZX01000014.1"/>
</dbReference>
<keyword evidence="3" id="KW-1185">Reference proteome</keyword>
<dbReference type="InterPro" id="IPR029058">
    <property type="entry name" value="AB_hydrolase_fold"/>
</dbReference>
<proteinExistence type="predicted"/>
<dbReference type="GO" id="GO:0016787">
    <property type="term" value="F:hydrolase activity"/>
    <property type="evidence" value="ECO:0007669"/>
    <property type="project" value="InterPro"/>
</dbReference>
<dbReference type="STRING" id="1324314.BVG16_27025"/>
<dbReference type="PANTHER" id="PTHR46623:SF6">
    <property type="entry name" value="ALPHA_BETA-HYDROLASES SUPERFAMILY PROTEIN"/>
    <property type="match status" value="1"/>
</dbReference>
<gene>
    <name evidence="2" type="ORF">BVG16_27025</name>
</gene>
<evidence type="ECO:0000259" key="1">
    <source>
        <dbReference type="Pfam" id="PF01738"/>
    </source>
</evidence>
<organism evidence="2 3">
    <name type="scientific">Paenibacillus selenitireducens</name>
    <dbReference type="NCBI Taxonomy" id="1324314"/>
    <lineage>
        <taxon>Bacteria</taxon>
        <taxon>Bacillati</taxon>
        <taxon>Bacillota</taxon>
        <taxon>Bacilli</taxon>
        <taxon>Bacillales</taxon>
        <taxon>Paenibacillaceae</taxon>
        <taxon>Paenibacillus</taxon>
    </lineage>
</organism>
<dbReference type="OrthoDB" id="115291at2"/>
<dbReference type="InterPro" id="IPR002925">
    <property type="entry name" value="Dienelactn_hydro"/>
</dbReference>
<evidence type="ECO:0000313" key="3">
    <source>
        <dbReference type="Proteomes" id="UP000190188"/>
    </source>
</evidence>
<reference evidence="2 3" key="1">
    <citation type="submission" date="2017-01" db="EMBL/GenBank/DDBJ databases">
        <title>Genome analysis of Paenibacillus selenitrireducens ES3-24.</title>
        <authorList>
            <person name="Xu D."/>
            <person name="Yao R."/>
            <person name="Zheng S."/>
        </authorList>
    </citation>
    <scope>NUCLEOTIDE SEQUENCE [LARGE SCALE GENOMIC DNA]</scope>
    <source>
        <strain evidence="2 3">ES3-24</strain>
    </source>
</reference>
<feature type="domain" description="Dienelactone hydrolase" evidence="1">
    <location>
        <begin position="8"/>
        <end position="192"/>
    </location>
</feature>
<dbReference type="Proteomes" id="UP000190188">
    <property type="component" value="Unassembled WGS sequence"/>
</dbReference>
<dbReference type="AlphaFoldDB" id="A0A1T2X2D9"/>
<protein>
    <recommendedName>
        <fullName evidence="1">Dienelactone hydrolase domain-containing protein</fullName>
    </recommendedName>
</protein>
<dbReference type="EMBL" id="MSZX01000014">
    <property type="protein sequence ID" value="OPA73743.1"/>
    <property type="molecule type" value="Genomic_DNA"/>
</dbReference>
<dbReference type="SUPFAM" id="SSF53474">
    <property type="entry name" value="alpha/beta-Hydrolases"/>
    <property type="match status" value="1"/>
</dbReference>
<dbReference type="PANTHER" id="PTHR46623">
    <property type="entry name" value="CARBOXYMETHYLENEBUTENOLIDASE-RELATED"/>
    <property type="match status" value="1"/>
</dbReference>
<sequence>MNPSSDTLIVLLHEIYGLNDHINYYKGILLSEGYDVLTPNMLNREPFAYAEDQEAFMYFRNTIGMEDAALQIESSIEPYRSRYHRIFMIGFSVGATIAWLSSGLRVDGMIGFYGSRIRDYTNITPSCDTLLVFASHETSFDVTALQHILNTHPKTQVHVVEGEHGFMNPFHANYREEEAKRCTEMMLRFLRSHQDESGYMDE</sequence>
<dbReference type="InterPro" id="IPR051049">
    <property type="entry name" value="Dienelactone_hydrolase-like"/>
</dbReference>
<dbReference type="Pfam" id="PF01738">
    <property type="entry name" value="DLH"/>
    <property type="match status" value="1"/>
</dbReference>
<dbReference type="Gene3D" id="3.40.50.1820">
    <property type="entry name" value="alpha/beta hydrolase"/>
    <property type="match status" value="1"/>
</dbReference>
<accession>A0A1T2X2D9</accession>
<comment type="caution">
    <text evidence="2">The sequence shown here is derived from an EMBL/GenBank/DDBJ whole genome shotgun (WGS) entry which is preliminary data.</text>
</comment>
<evidence type="ECO:0000313" key="2">
    <source>
        <dbReference type="EMBL" id="OPA73743.1"/>
    </source>
</evidence>